<name>A0AAJ1MJU4_9SPIO</name>
<gene>
    <name evidence="1" type="ORF">PQJ61_09255</name>
</gene>
<sequence>MHERQKPVFYVLLIFLMLSGGQLYTQDSIKFDDIIIPGSAPFSLDAESAVYCINMLKNNRYLERVEGSVEYKIIEVEEVWSWFLSWDERYPEGHRRRYDIIVNGDSLDWDKSFIEYGGEMLNLRLLFLYRNQYPPEGIDYRNDFQR</sequence>
<evidence type="ECO:0000313" key="2">
    <source>
        <dbReference type="Proteomes" id="UP001221217"/>
    </source>
</evidence>
<proteinExistence type="predicted"/>
<dbReference type="EMBL" id="JAQQAL010000021">
    <property type="protein sequence ID" value="MDC7226937.1"/>
    <property type="molecule type" value="Genomic_DNA"/>
</dbReference>
<dbReference type="AlphaFoldDB" id="A0AAJ1MJU4"/>
<protein>
    <submittedName>
        <fullName evidence="1">Uncharacterized protein</fullName>
    </submittedName>
</protein>
<organism evidence="1 2">
    <name type="scientific">Candidatus Thalassospirochaeta sargassi</name>
    <dbReference type="NCBI Taxonomy" id="3119039"/>
    <lineage>
        <taxon>Bacteria</taxon>
        <taxon>Pseudomonadati</taxon>
        <taxon>Spirochaetota</taxon>
        <taxon>Spirochaetia</taxon>
        <taxon>Spirochaetales</taxon>
        <taxon>Spirochaetaceae</taxon>
        <taxon>Candidatus Thalassospirochaeta</taxon>
    </lineage>
</organism>
<comment type="caution">
    <text evidence="1">The sequence shown here is derived from an EMBL/GenBank/DDBJ whole genome shotgun (WGS) entry which is preliminary data.</text>
</comment>
<accession>A0AAJ1MJU4</accession>
<reference evidence="1 2" key="1">
    <citation type="submission" date="2022-12" db="EMBL/GenBank/DDBJ databases">
        <title>Metagenome assembled genome from gulf of manar.</title>
        <authorList>
            <person name="Kohli P."/>
            <person name="Pk S."/>
            <person name="Venkata Ramana C."/>
            <person name="Sasikala C."/>
        </authorList>
    </citation>
    <scope>NUCLEOTIDE SEQUENCE [LARGE SCALE GENOMIC DNA]</scope>
    <source>
        <strain evidence="1">JB008</strain>
    </source>
</reference>
<dbReference type="Proteomes" id="UP001221217">
    <property type="component" value="Unassembled WGS sequence"/>
</dbReference>
<evidence type="ECO:0000313" key="1">
    <source>
        <dbReference type="EMBL" id="MDC7226937.1"/>
    </source>
</evidence>